<dbReference type="EMBL" id="UIHB01000001">
    <property type="protein sequence ID" value="SUZ26742.1"/>
    <property type="molecule type" value="Genomic_DNA"/>
</dbReference>
<proteinExistence type="predicted"/>
<evidence type="ECO:0000313" key="2">
    <source>
        <dbReference type="Proteomes" id="UP000254168"/>
    </source>
</evidence>
<dbReference type="Gene3D" id="3.40.50.12370">
    <property type="match status" value="1"/>
</dbReference>
<accession>A0AA46H933</accession>
<keyword evidence="2" id="KW-1185">Reference proteome</keyword>
<evidence type="ECO:0000313" key="1">
    <source>
        <dbReference type="EMBL" id="SUZ26742.1"/>
    </source>
</evidence>
<comment type="caution">
    <text evidence="1">The sequence shown here is derived from an EMBL/GenBank/DDBJ whole genome shotgun (WGS) entry which is preliminary data.</text>
</comment>
<reference evidence="1 2" key="1">
    <citation type="submission" date="2018-06" db="EMBL/GenBank/DDBJ databases">
        <authorList>
            <person name="Pothier F. J."/>
        </authorList>
    </citation>
    <scope>NUCLEOTIDE SEQUENCE [LARGE SCALE GENOMIC DNA]</scope>
    <source>
        <strain evidence="1 2">CPBF 424</strain>
    </source>
</reference>
<dbReference type="SUPFAM" id="SSF52402">
    <property type="entry name" value="Adenine nucleotide alpha hydrolases-like"/>
    <property type="match status" value="2"/>
</dbReference>
<dbReference type="RefSeq" id="WP_203213520.1">
    <property type="nucleotide sequence ID" value="NZ_LR994544.1"/>
</dbReference>
<name>A0AA46H933_9XANT</name>
<dbReference type="Proteomes" id="UP000254168">
    <property type="component" value="Unassembled WGS sequence"/>
</dbReference>
<protein>
    <recommendedName>
        <fullName evidence="3">Universal stress protein</fullName>
    </recommendedName>
</protein>
<gene>
    <name evidence="1" type="ORF">CPBF424_05010</name>
</gene>
<dbReference type="AlphaFoldDB" id="A0AA46H933"/>
<evidence type="ECO:0008006" key="3">
    <source>
        <dbReference type="Google" id="ProtNLM"/>
    </source>
</evidence>
<sequence length="278" mass="29076">MSTLKNIAVLFDASVQGLHVLETAARMAGRQASHLIGITAMDRAPRPVHDRHAINGAVAEVLAHSQATIASRLLALGQRLSSAVQRHANSGELRIISFAESSSESSLHALGCDLLILSSPALSGSPRSWATQSILFESGLSLLVVPWTWADKPVATSILVVWNGSRQSGRAITNALPLLAAADVVKIVVVDPEKASERHGHPPGVDMVAFLAEHRVAVDVAAISSGGRSVAETIQAYAASIDADMLVIGAHTHIAEGPAEEVTKTLLSAVALPMFVSP</sequence>
<organism evidence="1 2">
    <name type="scientific">Xanthomonas euroxanthea</name>
    <dbReference type="NCBI Taxonomy" id="2259622"/>
    <lineage>
        <taxon>Bacteria</taxon>
        <taxon>Pseudomonadati</taxon>
        <taxon>Pseudomonadota</taxon>
        <taxon>Gammaproteobacteria</taxon>
        <taxon>Lysobacterales</taxon>
        <taxon>Lysobacteraceae</taxon>
        <taxon>Xanthomonas</taxon>
    </lineage>
</organism>